<reference evidence="6 7" key="1">
    <citation type="journal article" date="2012" name="Stand. Genomic Sci.">
        <title>Complete genome sequence of the melanogenic marine bacterium Marinomonas mediterranea type strain (MMB-1(T)).</title>
        <authorList>
            <person name="Lucas-Elio P."/>
            <person name="Goodwin L."/>
            <person name="Woyke T."/>
            <person name="Pitluck S."/>
            <person name="Nolan M."/>
            <person name="Kyrpides N.C."/>
            <person name="Detter J.C."/>
            <person name="Copeland A."/>
            <person name="Teshima H."/>
            <person name="Bruce D."/>
            <person name="Detter C."/>
            <person name="Tapia R."/>
            <person name="Han S."/>
            <person name="Land M.L."/>
            <person name="Ivanova N."/>
            <person name="Mikhailova N."/>
            <person name="Johnston A.W."/>
            <person name="Sanchez-Amat A."/>
        </authorList>
    </citation>
    <scope>NUCLEOTIDE SEQUENCE [LARGE SCALE GENOMIC DNA]</scope>
    <source>
        <strain evidence="7">ATCC 700492 / JCM 21426 / NBRC 103028 / MMB-1</strain>
    </source>
</reference>
<sequence precursor="true">MDTMTIIGLLAAFSTTFSFVPQVWAIIKTRNIDGISLSMYTVFTSGVFMWLVYGILAKDMPIIIANAITFSLAFTVLCLTIRLKRKLERNTASDDMSGVSLSQ</sequence>
<accession>F2K102</accession>
<dbReference type="GO" id="GO:0016020">
    <property type="term" value="C:membrane"/>
    <property type="evidence" value="ECO:0007669"/>
    <property type="project" value="UniProtKB-SubCell"/>
</dbReference>
<dbReference type="EMBL" id="CP002583">
    <property type="protein sequence ID" value="ADZ93351.1"/>
    <property type="molecule type" value="Genomic_DNA"/>
</dbReference>
<dbReference type="GO" id="GO:0051119">
    <property type="term" value="F:sugar transmembrane transporter activity"/>
    <property type="evidence" value="ECO:0007669"/>
    <property type="project" value="InterPro"/>
</dbReference>
<proteinExistence type="predicted"/>
<dbReference type="STRING" id="717774.Marme_4152"/>
<comment type="subcellular location">
    <subcellularLocation>
        <location evidence="1">Membrane</location>
        <topology evidence="1">Multi-pass membrane protein</topology>
    </subcellularLocation>
</comment>
<feature type="transmembrane region" description="Helical" evidence="5">
    <location>
        <begin position="6"/>
        <end position="27"/>
    </location>
</feature>
<evidence type="ECO:0000313" key="6">
    <source>
        <dbReference type="EMBL" id="ADZ93351.1"/>
    </source>
</evidence>
<evidence type="ECO:0000313" key="7">
    <source>
        <dbReference type="Proteomes" id="UP000001062"/>
    </source>
</evidence>
<name>F2K102_MARM1</name>
<dbReference type="InterPro" id="IPR047662">
    <property type="entry name" value="SemiSWEET"/>
</dbReference>
<dbReference type="PATRIC" id="fig|717774.3.peg.4299"/>
<dbReference type="RefSeq" id="WP_013663253.1">
    <property type="nucleotide sequence ID" value="NC_015276.1"/>
</dbReference>
<protein>
    <submittedName>
        <fullName evidence="6">MtN3 and saliva related transmembrane protein</fullName>
    </submittedName>
</protein>
<keyword evidence="3 5" id="KW-1133">Transmembrane helix</keyword>
<feature type="transmembrane region" description="Helical" evidence="5">
    <location>
        <begin position="62"/>
        <end position="81"/>
    </location>
</feature>
<evidence type="ECO:0000256" key="5">
    <source>
        <dbReference type="SAM" id="Phobius"/>
    </source>
</evidence>
<keyword evidence="2 5" id="KW-0812">Transmembrane</keyword>
<dbReference type="KEGG" id="mme:Marme_4152"/>
<dbReference type="OrthoDB" id="122062at2"/>
<organism evidence="6 7">
    <name type="scientific">Marinomonas mediterranea (strain ATCC 700492 / JCM 21426 / NBRC 103028 / MMB-1)</name>
    <dbReference type="NCBI Taxonomy" id="717774"/>
    <lineage>
        <taxon>Bacteria</taxon>
        <taxon>Pseudomonadati</taxon>
        <taxon>Pseudomonadota</taxon>
        <taxon>Gammaproteobacteria</taxon>
        <taxon>Oceanospirillales</taxon>
        <taxon>Oceanospirillaceae</taxon>
        <taxon>Marinomonas</taxon>
    </lineage>
</organism>
<keyword evidence="7" id="KW-1185">Reference proteome</keyword>
<dbReference type="HOGENOM" id="CLU_135915_2_0_6"/>
<keyword evidence="4 5" id="KW-0472">Membrane</keyword>
<feature type="transmembrane region" description="Helical" evidence="5">
    <location>
        <begin position="39"/>
        <end position="56"/>
    </location>
</feature>
<evidence type="ECO:0000256" key="1">
    <source>
        <dbReference type="ARBA" id="ARBA00004141"/>
    </source>
</evidence>
<evidence type="ECO:0000256" key="2">
    <source>
        <dbReference type="ARBA" id="ARBA00022692"/>
    </source>
</evidence>
<evidence type="ECO:0000256" key="3">
    <source>
        <dbReference type="ARBA" id="ARBA00022989"/>
    </source>
</evidence>
<dbReference type="NCBIfam" id="NF037968">
    <property type="entry name" value="SemiSWEET_2"/>
    <property type="match status" value="1"/>
</dbReference>
<dbReference type="AlphaFoldDB" id="F2K102"/>
<dbReference type="Gene3D" id="1.20.1280.290">
    <property type="match status" value="1"/>
</dbReference>
<dbReference type="Proteomes" id="UP000001062">
    <property type="component" value="Chromosome"/>
</dbReference>
<dbReference type="eggNOG" id="COG4095">
    <property type="taxonomic scope" value="Bacteria"/>
</dbReference>
<dbReference type="InterPro" id="IPR006603">
    <property type="entry name" value="PQ-loop_rpt"/>
</dbReference>
<evidence type="ECO:0000256" key="4">
    <source>
        <dbReference type="ARBA" id="ARBA00023136"/>
    </source>
</evidence>
<gene>
    <name evidence="6" type="ordered locus">Marme_4152</name>
</gene>
<dbReference type="Pfam" id="PF04193">
    <property type="entry name" value="PQ-loop"/>
    <property type="match status" value="1"/>
</dbReference>